<evidence type="ECO:0000313" key="1">
    <source>
        <dbReference type="EMBL" id="ACK80205.1"/>
    </source>
</evidence>
<organism evidence="1 2">
    <name type="scientific">Acidithiobacillus ferrooxidans (strain ATCC 23270 / DSM 14882 / CIP 104768 / NCIMB 8455)</name>
    <name type="common">Ferrobacillus ferrooxidans (strain ATCC 23270)</name>
    <dbReference type="NCBI Taxonomy" id="243159"/>
    <lineage>
        <taxon>Bacteria</taxon>
        <taxon>Pseudomonadati</taxon>
        <taxon>Pseudomonadota</taxon>
        <taxon>Acidithiobacillia</taxon>
        <taxon>Acidithiobacillales</taxon>
        <taxon>Acidithiobacillaceae</taxon>
        <taxon>Acidithiobacillus</taxon>
    </lineage>
</organism>
<dbReference type="EMBL" id="CP001219">
    <property type="protein sequence ID" value="ACK80205.1"/>
    <property type="molecule type" value="Genomic_DNA"/>
</dbReference>
<dbReference type="HOGENOM" id="CLU_3075692_0_0_6"/>
<reference evidence="1 2" key="1">
    <citation type="journal article" date="2008" name="BMC Genomics">
        <title>Acidithiobacillus ferrooxidans metabolism: from genome sequence to industrial applications.</title>
        <authorList>
            <person name="Valdes J."/>
            <person name="Pedroso I."/>
            <person name="Quatrini R."/>
            <person name="Dodson R.J."/>
            <person name="Tettelin H."/>
            <person name="Blake R.II."/>
            <person name="Eisen J.A."/>
            <person name="Holmes D.S."/>
        </authorList>
    </citation>
    <scope>NUCLEOTIDE SEQUENCE [LARGE SCALE GENOMIC DNA]</scope>
    <source>
        <strain evidence="2">ATCC 23270 / DSM 14882 / CIP 104768 / NCIMB 8455</strain>
    </source>
</reference>
<dbReference type="STRING" id="243159.AFE_1009"/>
<protein>
    <submittedName>
        <fullName evidence="1">Uncharacterized protein</fullName>
    </submittedName>
</protein>
<sequence>MAGKSALAEHKRARRQKAWRLGKNRLQRSRKIVYFIFISPNLSGGHLCRSVY</sequence>
<evidence type="ECO:0000313" key="2">
    <source>
        <dbReference type="Proteomes" id="UP000001362"/>
    </source>
</evidence>
<gene>
    <name evidence="1" type="ordered locus">AFE_1009</name>
</gene>
<dbReference type="PaxDb" id="243159-AFE_1009"/>
<accession>B7J7I4</accession>
<proteinExistence type="predicted"/>
<dbReference type="AlphaFoldDB" id="B7J7I4"/>
<name>B7J7I4_ACIF2</name>
<keyword evidence="2" id="KW-1185">Reference proteome</keyword>
<dbReference type="KEGG" id="afr:AFE_1009"/>
<dbReference type="Proteomes" id="UP000001362">
    <property type="component" value="Chromosome"/>
</dbReference>